<name>L0DGP3_SINAD</name>
<proteinExistence type="inferred from homology"/>
<accession>L0DGP3</accession>
<sequence>MNLPEEALSPSQLEIMEIIWDKGEVAAVEVRELLASGRELARETVRTMLERMEAKGWLKHRVVGRTFFYSAAVPRGATAGQKVIELIDTVCGGSPERLMTALLDYRGLTAEEAVRIETLIKQARDRKPGQRS</sequence>
<dbReference type="InterPro" id="IPR036390">
    <property type="entry name" value="WH_DNA-bd_sf"/>
</dbReference>
<evidence type="ECO:0000256" key="2">
    <source>
        <dbReference type="ARBA" id="ARBA00023015"/>
    </source>
</evidence>
<keyword evidence="6" id="KW-1185">Reference proteome</keyword>
<evidence type="ECO:0000256" key="4">
    <source>
        <dbReference type="ARBA" id="ARBA00023163"/>
    </source>
</evidence>
<evidence type="ECO:0000313" key="6">
    <source>
        <dbReference type="Proteomes" id="UP000010798"/>
    </source>
</evidence>
<keyword evidence="4" id="KW-0804">Transcription</keyword>
<dbReference type="SUPFAM" id="SSF46785">
    <property type="entry name" value="Winged helix' DNA-binding domain"/>
    <property type="match status" value="1"/>
</dbReference>
<evidence type="ECO:0000313" key="5">
    <source>
        <dbReference type="EMBL" id="AGA28549.1"/>
    </source>
</evidence>
<protein>
    <submittedName>
        <fullName evidence="5">Putative transcriptional regulator</fullName>
    </submittedName>
</protein>
<evidence type="ECO:0000256" key="3">
    <source>
        <dbReference type="ARBA" id="ARBA00023125"/>
    </source>
</evidence>
<dbReference type="AlphaFoldDB" id="L0DGP3"/>
<organism evidence="5 6">
    <name type="scientific">Singulisphaera acidiphila (strain ATCC BAA-1392 / DSM 18658 / VKM B-2454 / MOB10)</name>
    <dbReference type="NCBI Taxonomy" id="886293"/>
    <lineage>
        <taxon>Bacteria</taxon>
        <taxon>Pseudomonadati</taxon>
        <taxon>Planctomycetota</taxon>
        <taxon>Planctomycetia</taxon>
        <taxon>Isosphaerales</taxon>
        <taxon>Isosphaeraceae</taxon>
        <taxon>Singulisphaera</taxon>
    </lineage>
</organism>
<dbReference type="Proteomes" id="UP000010798">
    <property type="component" value="Chromosome"/>
</dbReference>
<dbReference type="HOGENOM" id="CLU_119090_2_3_0"/>
<dbReference type="KEGG" id="saci:Sinac_4352"/>
<gene>
    <name evidence="5" type="ordered locus">Sinac_4352</name>
</gene>
<dbReference type="GO" id="GO:0003677">
    <property type="term" value="F:DNA binding"/>
    <property type="evidence" value="ECO:0007669"/>
    <property type="project" value="UniProtKB-KW"/>
</dbReference>
<dbReference type="eggNOG" id="COG3682">
    <property type="taxonomic scope" value="Bacteria"/>
</dbReference>
<keyword evidence="2" id="KW-0805">Transcription regulation</keyword>
<dbReference type="STRING" id="886293.Sinac_4352"/>
<dbReference type="Pfam" id="PF03965">
    <property type="entry name" value="Penicillinase_R"/>
    <property type="match status" value="1"/>
</dbReference>
<dbReference type="RefSeq" id="WP_015247672.1">
    <property type="nucleotide sequence ID" value="NC_019892.1"/>
</dbReference>
<dbReference type="EMBL" id="CP003364">
    <property type="protein sequence ID" value="AGA28549.1"/>
    <property type="molecule type" value="Genomic_DNA"/>
</dbReference>
<comment type="similarity">
    <text evidence="1">Belongs to the BlaI transcriptional regulatory family.</text>
</comment>
<dbReference type="PIRSF" id="PIRSF019455">
    <property type="entry name" value="CopR_AtkY"/>
    <property type="match status" value="1"/>
</dbReference>
<keyword evidence="3" id="KW-0238">DNA-binding</keyword>
<dbReference type="GO" id="GO:0045892">
    <property type="term" value="P:negative regulation of DNA-templated transcription"/>
    <property type="evidence" value="ECO:0007669"/>
    <property type="project" value="InterPro"/>
</dbReference>
<dbReference type="InterPro" id="IPR005650">
    <property type="entry name" value="BlaI_family"/>
</dbReference>
<reference evidence="5 6" key="1">
    <citation type="submission" date="2012-02" db="EMBL/GenBank/DDBJ databases">
        <title>Complete sequence of chromosome of Singulisphaera acidiphila DSM 18658.</title>
        <authorList>
            <consortium name="US DOE Joint Genome Institute (JGI-PGF)"/>
            <person name="Lucas S."/>
            <person name="Copeland A."/>
            <person name="Lapidus A."/>
            <person name="Glavina del Rio T."/>
            <person name="Dalin E."/>
            <person name="Tice H."/>
            <person name="Bruce D."/>
            <person name="Goodwin L."/>
            <person name="Pitluck S."/>
            <person name="Peters L."/>
            <person name="Ovchinnikova G."/>
            <person name="Chertkov O."/>
            <person name="Kyrpides N."/>
            <person name="Mavromatis K."/>
            <person name="Ivanova N."/>
            <person name="Brettin T."/>
            <person name="Detter J.C."/>
            <person name="Han C."/>
            <person name="Larimer F."/>
            <person name="Land M."/>
            <person name="Hauser L."/>
            <person name="Markowitz V."/>
            <person name="Cheng J.-F."/>
            <person name="Hugenholtz P."/>
            <person name="Woyke T."/>
            <person name="Wu D."/>
            <person name="Tindall B."/>
            <person name="Pomrenke H."/>
            <person name="Brambilla E."/>
            <person name="Klenk H.-P."/>
            <person name="Eisen J.A."/>
        </authorList>
    </citation>
    <scope>NUCLEOTIDE SEQUENCE [LARGE SCALE GENOMIC DNA]</scope>
    <source>
        <strain evidence="6">ATCC BAA-1392 / DSM 18658 / VKM B-2454 / MOB10</strain>
    </source>
</reference>
<dbReference type="InterPro" id="IPR036388">
    <property type="entry name" value="WH-like_DNA-bd_sf"/>
</dbReference>
<evidence type="ECO:0000256" key="1">
    <source>
        <dbReference type="ARBA" id="ARBA00011046"/>
    </source>
</evidence>
<dbReference type="Gene3D" id="1.10.10.10">
    <property type="entry name" value="Winged helix-like DNA-binding domain superfamily/Winged helix DNA-binding domain"/>
    <property type="match status" value="1"/>
</dbReference>